<dbReference type="RefSeq" id="XP_007376318.1">
    <property type="nucleotide sequence ID" value="XM_007376256.1"/>
</dbReference>
<dbReference type="AlphaFoldDB" id="G3AQJ3"/>
<feature type="region of interest" description="Disordered" evidence="8">
    <location>
        <begin position="1"/>
        <end position="51"/>
    </location>
</feature>
<dbReference type="KEGG" id="spaa:SPAPADRAFT_56368"/>
<dbReference type="OMA" id="FAIAWNY"/>
<feature type="transmembrane region" description="Helical" evidence="9">
    <location>
        <begin position="271"/>
        <end position="292"/>
    </location>
</feature>
<evidence type="ECO:0000256" key="4">
    <source>
        <dbReference type="ARBA" id="ARBA00022692"/>
    </source>
</evidence>
<reference evidence="11 12" key="1">
    <citation type="journal article" date="2011" name="Proc. Natl. Acad. Sci. U.S.A.">
        <title>Comparative genomics of xylose-fermenting fungi for enhanced biofuel production.</title>
        <authorList>
            <person name="Wohlbach D.J."/>
            <person name="Kuo A."/>
            <person name="Sato T.K."/>
            <person name="Potts K.M."/>
            <person name="Salamov A.A."/>
            <person name="LaButti K.M."/>
            <person name="Sun H."/>
            <person name="Clum A."/>
            <person name="Pangilinan J.L."/>
            <person name="Lindquist E.A."/>
            <person name="Lucas S."/>
            <person name="Lapidus A."/>
            <person name="Jin M."/>
            <person name="Gunawan C."/>
            <person name="Balan V."/>
            <person name="Dale B.E."/>
            <person name="Jeffries T.W."/>
            <person name="Zinkel R."/>
            <person name="Barry K.W."/>
            <person name="Grigoriev I.V."/>
            <person name="Gasch A.P."/>
        </authorList>
    </citation>
    <scope>NUCLEOTIDE SEQUENCE [LARGE SCALE GENOMIC DNA]</scope>
    <source>
        <strain evidence="12">NRRL Y-27907 / 11-Y1</strain>
    </source>
</reference>
<dbReference type="HOGENOM" id="CLU_007946_12_0_1"/>
<dbReference type="PANTHER" id="PTHR43341">
    <property type="entry name" value="AMINO ACID PERMEASE"/>
    <property type="match status" value="1"/>
</dbReference>
<feature type="transmembrane region" description="Helical" evidence="9">
    <location>
        <begin position="192"/>
        <end position="210"/>
    </location>
</feature>
<keyword evidence="5" id="KW-0029">Amino-acid transport</keyword>
<evidence type="ECO:0000313" key="11">
    <source>
        <dbReference type="EMBL" id="EGW31540.1"/>
    </source>
</evidence>
<protein>
    <submittedName>
        <fullName evidence="11">General amino acid permease</fullName>
    </submittedName>
</protein>
<sequence>MRPDNDIHVVESPINDPHIFPTDSGGSTGASGYSNASDLESAVSSSDSSSGRFNPRYIAQDFIDSFKPFDFTILPPVYFKKPEQQTDTSSSDEPKLHPNHPQFDYSHLTDLERDALVTSTSPLSKHLKTRHLTLISLGAVIGTGLFISSANALAHAGPLGNVLVWIYIGSIVFTTMSSLAELATAFPVSGAFVTYTTLFIDSSFGFAIAWNYALQWLTTMPLQLIAASLTIKFWTDSINPAVFITIFYVVIVLINLFGVKGYGEAESFLSVMKILAVVGFNILAIVIVTGGVPGQPYIGAKNWHPPEGGLFNDRQPFKQMCYIISNASFAYAGSEIFALASVESATPRKSINRARLQIFYRVMLFYIFSMVMIGFLIPYTSPKLLGSGSKAAIYNADANASPFVIAVKNAGIKALPSIMNVVIIITVLSVGNASVYGSSRVMCALGSLRQGPRWLSYIDRKGRPMAALLVQFAFGLLAYLVCIPGTNATFQVFEWMLSLSGLCVLFTYFAICVSHLRFRRALSVRARVASEELVFTGPIWCSWYAIISIIIVLVLQFWAALWPPPTPGSPYNPSADPQNLFKIYLGGVVLLIFWFGHKIYNYKVKHIPLTKLWLSAKEIDVDTGRRVVDLEQVKQQIAEEKLSLQNKPWWYKVMGFFC</sequence>
<feature type="transmembrane region" description="Helical" evidence="9">
    <location>
        <begin position="358"/>
        <end position="379"/>
    </location>
</feature>
<proteinExistence type="inferred from homology"/>
<evidence type="ECO:0000256" key="5">
    <source>
        <dbReference type="ARBA" id="ARBA00022970"/>
    </source>
</evidence>
<feature type="transmembrane region" description="Helical" evidence="9">
    <location>
        <begin position="418"/>
        <end position="445"/>
    </location>
</feature>
<dbReference type="Gene3D" id="1.20.1740.10">
    <property type="entry name" value="Amino acid/polyamine transporter I"/>
    <property type="match status" value="1"/>
</dbReference>
<feature type="transmembrane region" description="Helical" evidence="9">
    <location>
        <begin position="492"/>
        <end position="513"/>
    </location>
</feature>
<evidence type="ECO:0000256" key="2">
    <source>
        <dbReference type="ARBA" id="ARBA00006983"/>
    </source>
</evidence>
<dbReference type="InParanoid" id="G3AQJ3"/>
<feature type="transmembrane region" description="Helical" evidence="9">
    <location>
        <begin position="579"/>
        <end position="596"/>
    </location>
</feature>
<dbReference type="EMBL" id="GL996503">
    <property type="protein sequence ID" value="EGW31540.1"/>
    <property type="molecule type" value="Genomic_DNA"/>
</dbReference>
<name>G3AQJ3_SPAPN</name>
<evidence type="ECO:0000256" key="8">
    <source>
        <dbReference type="SAM" id="MobiDB-lite"/>
    </source>
</evidence>
<feature type="region of interest" description="Disordered" evidence="8">
    <location>
        <begin position="82"/>
        <end position="103"/>
    </location>
</feature>
<gene>
    <name evidence="11" type="ORF">SPAPADRAFT_56368</name>
</gene>
<evidence type="ECO:0000256" key="6">
    <source>
        <dbReference type="ARBA" id="ARBA00022989"/>
    </source>
</evidence>
<evidence type="ECO:0000256" key="1">
    <source>
        <dbReference type="ARBA" id="ARBA00004141"/>
    </source>
</evidence>
<feature type="transmembrane region" description="Helical" evidence="9">
    <location>
        <begin position="466"/>
        <end position="486"/>
    </location>
</feature>
<dbReference type="GO" id="GO:0016020">
    <property type="term" value="C:membrane"/>
    <property type="evidence" value="ECO:0007669"/>
    <property type="project" value="UniProtKB-SubCell"/>
</dbReference>
<keyword evidence="6 9" id="KW-1133">Transmembrane helix</keyword>
<keyword evidence="7 9" id="KW-0472">Membrane</keyword>
<accession>G3AQJ3</accession>
<evidence type="ECO:0000256" key="9">
    <source>
        <dbReference type="SAM" id="Phobius"/>
    </source>
</evidence>
<dbReference type="GeneID" id="18872026"/>
<feature type="domain" description="Amino acid permease/ SLC12A" evidence="10">
    <location>
        <begin position="131"/>
        <end position="601"/>
    </location>
</feature>
<keyword evidence="12" id="KW-1185">Reference proteome</keyword>
<dbReference type="OrthoDB" id="5982228at2759"/>
<evidence type="ECO:0000256" key="3">
    <source>
        <dbReference type="ARBA" id="ARBA00022448"/>
    </source>
</evidence>
<evidence type="ECO:0000313" key="12">
    <source>
        <dbReference type="Proteomes" id="UP000000709"/>
    </source>
</evidence>
<dbReference type="PANTHER" id="PTHR43341:SF1">
    <property type="entry name" value="GENERAL AMINO-ACID PERMEASE GAP1"/>
    <property type="match status" value="1"/>
</dbReference>
<dbReference type="GO" id="GO:0015171">
    <property type="term" value="F:amino acid transmembrane transporter activity"/>
    <property type="evidence" value="ECO:0007669"/>
    <property type="project" value="TreeGrafter"/>
</dbReference>
<feature type="compositionally biased region" description="Low complexity" evidence="8">
    <location>
        <begin position="34"/>
        <end position="50"/>
    </location>
</feature>
<dbReference type="eggNOG" id="KOG1286">
    <property type="taxonomic scope" value="Eukaryota"/>
</dbReference>
<evidence type="ECO:0000259" key="10">
    <source>
        <dbReference type="Pfam" id="PF00324"/>
    </source>
</evidence>
<feature type="transmembrane region" description="Helical" evidence="9">
    <location>
        <begin position="162"/>
        <end position="180"/>
    </location>
</feature>
<feature type="transmembrane region" description="Helical" evidence="9">
    <location>
        <begin position="533"/>
        <end position="559"/>
    </location>
</feature>
<evidence type="ECO:0000256" key="7">
    <source>
        <dbReference type="ARBA" id="ARBA00023136"/>
    </source>
</evidence>
<keyword evidence="3" id="KW-0813">Transport</keyword>
<comment type="similarity">
    <text evidence="2">Belongs to the amino acid-polyamine-organocation (APC) superfamily. YAT (TC 2.A.3.10) family.</text>
</comment>
<dbReference type="Proteomes" id="UP000000709">
    <property type="component" value="Unassembled WGS sequence"/>
</dbReference>
<dbReference type="Pfam" id="PF00324">
    <property type="entry name" value="AA_permease"/>
    <property type="match status" value="1"/>
</dbReference>
<keyword evidence="4 9" id="KW-0812">Transmembrane</keyword>
<organism evidence="12">
    <name type="scientific">Spathaspora passalidarum (strain NRRL Y-27907 / 11-Y1)</name>
    <dbReference type="NCBI Taxonomy" id="619300"/>
    <lineage>
        <taxon>Eukaryota</taxon>
        <taxon>Fungi</taxon>
        <taxon>Dikarya</taxon>
        <taxon>Ascomycota</taxon>
        <taxon>Saccharomycotina</taxon>
        <taxon>Pichiomycetes</taxon>
        <taxon>Debaryomycetaceae</taxon>
        <taxon>Spathaspora</taxon>
    </lineage>
</organism>
<feature type="transmembrane region" description="Helical" evidence="9">
    <location>
        <begin position="132"/>
        <end position="156"/>
    </location>
</feature>
<comment type="subcellular location">
    <subcellularLocation>
        <location evidence="1">Membrane</location>
        <topology evidence="1">Multi-pass membrane protein</topology>
    </subcellularLocation>
</comment>
<dbReference type="FunFam" id="1.20.1740.10:FF:000001">
    <property type="entry name" value="Amino acid permease"/>
    <property type="match status" value="1"/>
</dbReference>
<dbReference type="InterPro" id="IPR004841">
    <property type="entry name" value="AA-permease/SLC12A_dom"/>
</dbReference>
<feature type="transmembrane region" description="Helical" evidence="9">
    <location>
        <begin position="241"/>
        <end position="259"/>
    </location>
</feature>
<dbReference type="InterPro" id="IPR050524">
    <property type="entry name" value="APC_YAT"/>
</dbReference>